<dbReference type="SUPFAM" id="SSF50685">
    <property type="entry name" value="Barwin-like endoglucanases"/>
    <property type="match status" value="1"/>
</dbReference>
<evidence type="ECO:0000313" key="9">
    <source>
        <dbReference type="Proteomes" id="UP001058533"/>
    </source>
</evidence>
<dbReference type="SMART" id="SM00925">
    <property type="entry name" value="MltA"/>
    <property type="match status" value="1"/>
</dbReference>
<dbReference type="PANTHER" id="PTHR30124">
    <property type="entry name" value="MEMBRANE-BOUND LYTIC MUREIN TRANSGLYCOSYLASE A"/>
    <property type="match status" value="1"/>
</dbReference>
<dbReference type="EC" id="4.2.2.n1" evidence="2"/>
<evidence type="ECO:0000256" key="3">
    <source>
        <dbReference type="ARBA" id="ARBA00023239"/>
    </source>
</evidence>
<dbReference type="PIRSF" id="PIRSF019422">
    <property type="entry name" value="MltA"/>
    <property type="match status" value="1"/>
</dbReference>
<dbReference type="PANTHER" id="PTHR30124:SF0">
    <property type="entry name" value="MEMBRANE-BOUND LYTIC MUREIN TRANSGLYCOSYLASE A"/>
    <property type="match status" value="1"/>
</dbReference>
<keyword evidence="3" id="KW-0456">Lyase</keyword>
<gene>
    <name evidence="8" type="ORF">NMP03_02005</name>
</gene>
<protein>
    <recommendedName>
        <fullName evidence="2">peptidoglycan lytic exotransglycosylase</fullName>
        <ecNumber evidence="2">4.2.2.n1</ecNumber>
    </recommendedName>
    <alternativeName>
        <fullName evidence="5">Murein hydrolase A</fullName>
    </alternativeName>
</protein>
<sequence>MRTRGGVALALLLASCSNAIVPGGIEPGAPAVVELADAARRPTAAKPLDTVPAPAAPATAVSAATAGVVAGPAIASLPVDSAAAARALAAFRTSCPSLQKRNDVTGLTRGSDWARPCADAQRASDARTFFSTSFEAVQIADGRAFATGYYEPEIRGARTRQRGYETPVYAKPADLIDIDMGLFASDLAGRKFRGRVEDGAFVPYHDRTRIEEGVLAGKGLELAWAADPIELFFLQVQGSGRLRLPDGSVMRIGYASQNGQPYTGIGKLMRDRGLLQPGQASMQGIMAYLRANSAEGQAIMRENKSYVFFRELTGPGPLGAMGLPVTPRATVAADPRFVPLGAPVFLSMDRPDANGIWVAQDTGGAIKGANRFDTFWGAGDEARSTAGGMSARGTAFLLVPRGTLARLRGGQPTP</sequence>
<accession>A0ABY5LA59</accession>
<evidence type="ECO:0000256" key="2">
    <source>
        <dbReference type="ARBA" id="ARBA00012587"/>
    </source>
</evidence>
<feature type="signal peptide" evidence="6">
    <location>
        <begin position="1"/>
        <end position="19"/>
    </location>
</feature>
<dbReference type="Pfam" id="PF06725">
    <property type="entry name" value="3D"/>
    <property type="match status" value="1"/>
</dbReference>
<keyword evidence="6" id="KW-0732">Signal</keyword>
<reference evidence="8" key="1">
    <citation type="submission" date="2022-07" db="EMBL/GenBank/DDBJ databases">
        <title>Sphingomonas sp. nov., a novel bacterium isolated from the north slope of the Mount Everest.</title>
        <authorList>
            <person name="Cui X."/>
            <person name="Liu Y."/>
        </authorList>
    </citation>
    <scope>NUCLEOTIDE SEQUENCE</scope>
    <source>
        <strain evidence="8">S5-59</strain>
    </source>
</reference>
<organism evidence="8 9">
    <name type="scientific">Sphingomonas qomolangmaensis</name>
    <dbReference type="NCBI Taxonomy" id="2918765"/>
    <lineage>
        <taxon>Bacteria</taxon>
        <taxon>Pseudomonadati</taxon>
        <taxon>Pseudomonadota</taxon>
        <taxon>Alphaproteobacteria</taxon>
        <taxon>Sphingomonadales</taxon>
        <taxon>Sphingomonadaceae</taxon>
        <taxon>Sphingomonas</taxon>
    </lineage>
</organism>
<dbReference type="PROSITE" id="PS51257">
    <property type="entry name" value="PROKAR_LIPOPROTEIN"/>
    <property type="match status" value="1"/>
</dbReference>
<evidence type="ECO:0000256" key="1">
    <source>
        <dbReference type="ARBA" id="ARBA00001420"/>
    </source>
</evidence>
<dbReference type="CDD" id="cd14668">
    <property type="entry name" value="mlta_B"/>
    <property type="match status" value="1"/>
</dbReference>
<evidence type="ECO:0000256" key="5">
    <source>
        <dbReference type="ARBA" id="ARBA00030918"/>
    </source>
</evidence>
<evidence type="ECO:0000256" key="6">
    <source>
        <dbReference type="SAM" id="SignalP"/>
    </source>
</evidence>
<keyword evidence="9" id="KW-1185">Reference proteome</keyword>
<dbReference type="Proteomes" id="UP001058533">
    <property type="component" value="Chromosome"/>
</dbReference>
<name>A0ABY5LA59_9SPHN</name>
<keyword evidence="4" id="KW-0961">Cell wall biogenesis/degradation</keyword>
<dbReference type="InterPro" id="IPR010611">
    <property type="entry name" value="3D_dom"/>
</dbReference>
<evidence type="ECO:0000256" key="4">
    <source>
        <dbReference type="ARBA" id="ARBA00023316"/>
    </source>
</evidence>
<proteinExistence type="predicted"/>
<dbReference type="RefSeq" id="WP_256506875.1">
    <property type="nucleotide sequence ID" value="NZ_CP101740.1"/>
</dbReference>
<dbReference type="Gene3D" id="2.40.40.10">
    <property type="entry name" value="RlpA-like domain"/>
    <property type="match status" value="1"/>
</dbReference>
<dbReference type="InterPro" id="IPR036908">
    <property type="entry name" value="RlpA-like_sf"/>
</dbReference>
<evidence type="ECO:0000313" key="8">
    <source>
        <dbReference type="EMBL" id="UUL83031.1"/>
    </source>
</evidence>
<dbReference type="Pfam" id="PF03562">
    <property type="entry name" value="MltA"/>
    <property type="match status" value="1"/>
</dbReference>
<feature type="chain" id="PRO_5045228717" description="peptidoglycan lytic exotransglycosylase" evidence="6">
    <location>
        <begin position="20"/>
        <end position="414"/>
    </location>
</feature>
<dbReference type="InterPro" id="IPR005300">
    <property type="entry name" value="MltA_B"/>
</dbReference>
<evidence type="ECO:0000259" key="7">
    <source>
        <dbReference type="SMART" id="SM00925"/>
    </source>
</evidence>
<dbReference type="CDD" id="cd14485">
    <property type="entry name" value="mltA_like_LT_A"/>
    <property type="match status" value="1"/>
</dbReference>
<dbReference type="InterPro" id="IPR026044">
    <property type="entry name" value="MltA"/>
</dbReference>
<comment type="catalytic activity">
    <reaction evidence="1">
        <text>Exolytic cleavage of the (1-&gt;4)-beta-glycosidic linkage between N-acetylmuramic acid (MurNAc) and N-acetylglucosamine (GlcNAc) residues in peptidoglycan, from either the reducing or the non-reducing ends of the peptidoglycan chains, with concomitant formation of a 1,6-anhydrobond in the MurNAc residue.</text>
        <dbReference type="EC" id="4.2.2.n1"/>
    </reaction>
</comment>
<feature type="domain" description="Lytic transglycosylase MltA" evidence="7">
    <location>
        <begin position="153"/>
        <end position="310"/>
    </location>
</feature>
<dbReference type="Gene3D" id="2.40.240.50">
    <property type="entry name" value="Barwin-like endoglucanases"/>
    <property type="match status" value="1"/>
</dbReference>
<dbReference type="EMBL" id="CP101740">
    <property type="protein sequence ID" value="UUL83031.1"/>
    <property type="molecule type" value="Genomic_DNA"/>
</dbReference>